<dbReference type="InterPro" id="IPR036593">
    <property type="entry name" value="CPE0013-like_sf"/>
</dbReference>
<dbReference type="InterPro" id="IPR012460">
    <property type="entry name" value="DUF1667"/>
</dbReference>
<dbReference type="Proteomes" id="UP000255523">
    <property type="component" value="Unassembled WGS sequence"/>
</dbReference>
<evidence type="ECO:0000313" key="2">
    <source>
        <dbReference type="Proteomes" id="UP000255523"/>
    </source>
</evidence>
<accession>A0A380LMM5</accession>
<reference evidence="1 2" key="1">
    <citation type="submission" date="2018-06" db="EMBL/GenBank/DDBJ databases">
        <authorList>
            <consortium name="Pathogen Informatics"/>
            <person name="Doyle S."/>
        </authorList>
    </citation>
    <scope>NUCLEOTIDE SEQUENCE [LARGE SCALE GENOMIC DNA]</scope>
    <source>
        <strain evidence="1 2">NCTC11087</strain>
    </source>
</reference>
<evidence type="ECO:0000313" key="1">
    <source>
        <dbReference type="EMBL" id="SUO04052.1"/>
    </source>
</evidence>
<dbReference type="PANTHER" id="PTHR39450:SF1">
    <property type="entry name" value="DUF1667 DOMAIN-CONTAINING PROTEIN"/>
    <property type="match status" value="1"/>
</dbReference>
<sequence>MKEMICIVCPNGCHLKIDASKEEIKVTGNLCPRGEAFARAEMTCPMRTISSTVKTTSSVQPVVSVKVSQEIPKSKIFDVMDQIQSVVLDHDLDVGQPIIQNVCDLGVDVILTTSFRNG</sequence>
<dbReference type="Pfam" id="PF07892">
    <property type="entry name" value="DUF1667"/>
    <property type="match status" value="1"/>
</dbReference>
<dbReference type="SUPFAM" id="SSF160148">
    <property type="entry name" value="CPE0013-like"/>
    <property type="match status" value="1"/>
</dbReference>
<dbReference type="GeneID" id="77461910"/>
<dbReference type="Gene3D" id="3.10.530.10">
    <property type="entry name" value="CPE0013-like"/>
    <property type="match status" value="1"/>
</dbReference>
<organism evidence="1 2">
    <name type="scientific">Faecalicoccus pleomorphus</name>
    <dbReference type="NCBI Taxonomy" id="1323"/>
    <lineage>
        <taxon>Bacteria</taxon>
        <taxon>Bacillati</taxon>
        <taxon>Bacillota</taxon>
        <taxon>Erysipelotrichia</taxon>
        <taxon>Erysipelotrichales</taxon>
        <taxon>Erysipelotrichaceae</taxon>
        <taxon>Faecalicoccus</taxon>
    </lineage>
</organism>
<proteinExistence type="predicted"/>
<dbReference type="RefSeq" id="WP_027968985.1">
    <property type="nucleotide sequence ID" value="NZ_UHFX01000003.1"/>
</dbReference>
<dbReference type="AlphaFoldDB" id="A0A380LMM5"/>
<dbReference type="OrthoDB" id="9811531at2"/>
<protein>
    <submittedName>
        <fullName evidence="1">Uncharacterized protein with conserved CXXC pairs</fullName>
    </submittedName>
</protein>
<name>A0A380LMM5_9FIRM</name>
<keyword evidence="2" id="KW-1185">Reference proteome</keyword>
<gene>
    <name evidence="1" type="ORF">NCTC11087_00937</name>
</gene>
<dbReference type="EMBL" id="UHFX01000003">
    <property type="protein sequence ID" value="SUO04052.1"/>
    <property type="molecule type" value="Genomic_DNA"/>
</dbReference>
<dbReference type="PANTHER" id="PTHR39450">
    <property type="entry name" value="MOLYBDOPTERIN OXIDOREDUCTASE, 4FE-4S CLUSTER-BINDING SUBUNIT"/>
    <property type="match status" value="1"/>
</dbReference>